<organism evidence="2 3">
    <name type="scientific">Aspergillus avenaceus</name>
    <dbReference type="NCBI Taxonomy" id="36643"/>
    <lineage>
        <taxon>Eukaryota</taxon>
        <taxon>Fungi</taxon>
        <taxon>Dikarya</taxon>
        <taxon>Ascomycota</taxon>
        <taxon>Pezizomycotina</taxon>
        <taxon>Eurotiomycetes</taxon>
        <taxon>Eurotiomycetidae</taxon>
        <taxon>Eurotiales</taxon>
        <taxon>Aspergillaceae</taxon>
        <taxon>Aspergillus</taxon>
        <taxon>Aspergillus subgen. Circumdati</taxon>
    </lineage>
</organism>
<feature type="compositionally biased region" description="Polar residues" evidence="1">
    <location>
        <begin position="178"/>
        <end position="202"/>
    </location>
</feature>
<feature type="compositionally biased region" description="Basic and acidic residues" evidence="1">
    <location>
        <begin position="323"/>
        <end position="346"/>
    </location>
</feature>
<feature type="compositionally biased region" description="Polar residues" evidence="1">
    <location>
        <begin position="562"/>
        <end position="571"/>
    </location>
</feature>
<feature type="region of interest" description="Disordered" evidence="1">
    <location>
        <begin position="413"/>
        <end position="503"/>
    </location>
</feature>
<feature type="compositionally biased region" description="Polar residues" evidence="1">
    <location>
        <begin position="417"/>
        <end position="432"/>
    </location>
</feature>
<evidence type="ECO:0000313" key="2">
    <source>
        <dbReference type="EMBL" id="KAE8145106.1"/>
    </source>
</evidence>
<accession>A0A5N6TFL5</accession>
<feature type="compositionally biased region" description="Basic and acidic residues" evidence="1">
    <location>
        <begin position="119"/>
        <end position="135"/>
    </location>
</feature>
<feature type="compositionally biased region" description="Basic residues" evidence="1">
    <location>
        <begin position="784"/>
        <end position="794"/>
    </location>
</feature>
<feature type="compositionally biased region" description="Low complexity" evidence="1">
    <location>
        <begin position="696"/>
        <end position="728"/>
    </location>
</feature>
<feature type="compositionally biased region" description="Polar residues" evidence="1">
    <location>
        <begin position="309"/>
        <end position="319"/>
    </location>
</feature>
<feature type="region of interest" description="Disordered" evidence="1">
    <location>
        <begin position="693"/>
        <end position="932"/>
    </location>
</feature>
<evidence type="ECO:0000256" key="1">
    <source>
        <dbReference type="SAM" id="MobiDB-lite"/>
    </source>
</evidence>
<name>A0A5N6TFL5_ASPAV</name>
<reference evidence="2 3" key="1">
    <citation type="submission" date="2019-04" db="EMBL/GenBank/DDBJ databases">
        <title>Friends and foes A comparative genomics study of 23 Aspergillus species from section Flavi.</title>
        <authorList>
            <consortium name="DOE Joint Genome Institute"/>
            <person name="Kjaerbolling I."/>
            <person name="Vesth T."/>
            <person name="Frisvad J.C."/>
            <person name="Nybo J.L."/>
            <person name="Theobald S."/>
            <person name="Kildgaard S."/>
            <person name="Isbrandt T."/>
            <person name="Kuo A."/>
            <person name="Sato A."/>
            <person name="Lyhne E.K."/>
            <person name="Kogle M.E."/>
            <person name="Wiebenga A."/>
            <person name="Kun R.S."/>
            <person name="Lubbers R.J."/>
            <person name="Makela M.R."/>
            <person name="Barry K."/>
            <person name="Chovatia M."/>
            <person name="Clum A."/>
            <person name="Daum C."/>
            <person name="Haridas S."/>
            <person name="He G."/>
            <person name="LaButti K."/>
            <person name="Lipzen A."/>
            <person name="Mondo S."/>
            <person name="Riley R."/>
            <person name="Salamov A."/>
            <person name="Simmons B.A."/>
            <person name="Magnuson J.K."/>
            <person name="Henrissat B."/>
            <person name="Mortensen U.H."/>
            <person name="Larsen T.O."/>
            <person name="Devries R.P."/>
            <person name="Grigoriev I.V."/>
            <person name="Machida M."/>
            <person name="Baker S.E."/>
            <person name="Andersen M.R."/>
        </authorList>
    </citation>
    <scope>NUCLEOTIDE SEQUENCE [LARGE SCALE GENOMIC DNA]</scope>
    <source>
        <strain evidence="2 3">IBT 18842</strain>
    </source>
</reference>
<feature type="region of interest" description="Disordered" evidence="1">
    <location>
        <begin position="1"/>
        <end position="355"/>
    </location>
</feature>
<feature type="compositionally biased region" description="Polar residues" evidence="1">
    <location>
        <begin position="739"/>
        <end position="754"/>
    </location>
</feature>
<feature type="compositionally biased region" description="Polar residues" evidence="1">
    <location>
        <begin position="813"/>
        <end position="825"/>
    </location>
</feature>
<feature type="compositionally biased region" description="Basic and acidic residues" evidence="1">
    <location>
        <begin position="841"/>
        <end position="853"/>
    </location>
</feature>
<feature type="compositionally biased region" description="Basic residues" evidence="1">
    <location>
        <begin position="289"/>
        <end position="306"/>
    </location>
</feature>
<dbReference type="OrthoDB" id="4505596at2759"/>
<feature type="region of interest" description="Disordered" evidence="1">
    <location>
        <begin position="558"/>
        <end position="578"/>
    </location>
</feature>
<feature type="compositionally biased region" description="Polar residues" evidence="1">
    <location>
        <begin position="917"/>
        <end position="932"/>
    </location>
</feature>
<dbReference type="AlphaFoldDB" id="A0A5N6TFL5"/>
<dbReference type="EMBL" id="ML742386">
    <property type="protein sequence ID" value="KAE8145106.1"/>
    <property type="molecule type" value="Genomic_DNA"/>
</dbReference>
<evidence type="ECO:0008006" key="4">
    <source>
        <dbReference type="Google" id="ProtNLM"/>
    </source>
</evidence>
<proteinExistence type="predicted"/>
<feature type="compositionally biased region" description="Polar residues" evidence="1">
    <location>
        <begin position="60"/>
        <end position="73"/>
    </location>
</feature>
<feature type="compositionally biased region" description="Polar residues" evidence="1">
    <location>
        <begin position="95"/>
        <end position="107"/>
    </location>
</feature>
<feature type="compositionally biased region" description="Polar residues" evidence="1">
    <location>
        <begin position="860"/>
        <end position="875"/>
    </location>
</feature>
<dbReference type="Proteomes" id="UP000325780">
    <property type="component" value="Unassembled WGS sequence"/>
</dbReference>
<protein>
    <recommendedName>
        <fullName evidence="4">GPI-anchored cell surface glycoprotein</fullName>
    </recommendedName>
</protein>
<feature type="compositionally biased region" description="Polar residues" evidence="1">
    <location>
        <begin position="473"/>
        <end position="501"/>
    </location>
</feature>
<feature type="compositionally biased region" description="Polar residues" evidence="1">
    <location>
        <begin position="225"/>
        <end position="238"/>
    </location>
</feature>
<sequence>MVGKTSVTRGEASPAPSILDSASKPPRRSSSRASRIATRELELNPSQPSRSAYSLPPTPITSSFEEALSSTQRATRHRSVNYYEKTPQTKGAVETPNQKNTTVSAQPSASTSRRSSRSRKSDNPKKEIVKTRDSDSGIPSSSNLNPNPQPKHKHKSQSEQSTLHSYLQKKPQDRRKSLATQLETPHQNRSNPDTESSNMGAVSSTTRKTRKSMSANLDDAKAAETDNQVATHHLSTPLSRKDRKSRSFLHSDRISTSTPQSQSQNSSTSKVTKVKPTDPVTPSNVSATKARRRDRKSAQKDKKRRLMQYESSQQSTATDNDTEDHKPAALDSEKGGSEADHTEKKPSNTVTLNLGRKSLESFVQKSLEPASYDHEIADSVEGTPVHVHDDSSYHFDYDTDMYRNNFGLDGHIDTPASPRSFTTTTSAGNRTSGRTRKPTIRALESIESEKRFRRPPRHPTPGKAGSPVVDGTGRQSSVQKPEQSQKATPAQSTSAPSTAQRTAEVGELAKRIFELAAAALSDDFTPAPEADTWIQELRKSFETKGSTAATAVEVMVEGESEAPSNNKASEQWTDEDGWTHTGKINEFGEEYLIVGPEFEWYRPNNTYGDKDLPQPPVRLRSLEQSAKDRIFGYPPRIGERNLPRAMNTPFIMENVYEERAKIRAREEARQRGIPVDRSLSYGQIEALLNQHHFSGSSQPSATPVSAPTATPASAANASNSNNERSTTTRSRKRRRTEPAVQQSSANAIQSSEVSQKAKRRRKDTVGQSTPAPPEQPPASERPKTLKLKLSKKRPHSEVDTNGDTNADPRPTKSPKTSASDTTTTPRRLLKLSTPKQAHAQKGKEPDTGKKEIEEEKPENAPTSTPNDPASGSNLTPGGRPRRRAAAALMAEFQNHAEERARRANARKKIPTEGSEDPGNSTQANSSTKSSQL</sequence>
<evidence type="ECO:0000313" key="3">
    <source>
        <dbReference type="Proteomes" id="UP000325780"/>
    </source>
</evidence>
<keyword evidence="3" id="KW-1185">Reference proteome</keyword>
<gene>
    <name evidence="2" type="ORF">BDV25DRAFT_165380</name>
</gene>
<feature type="compositionally biased region" description="Low complexity" evidence="1">
    <location>
        <begin position="255"/>
        <end position="271"/>
    </location>
</feature>